<accession>A0A0B1TGK3</accession>
<sequence>MEEKSSNGGFVDVEEPVIITIDDESQSKKLGAVTRSREYSAIQKLKTDVWAKNRMEEMANKFRKRDQIMSKLVEADKDFLNIVHGGAIERVQKKTKEEFREGDVIRKQADRAKLRGVAHPTSEAYFDALELSPESKERRINEVSRVRVVTEKMPSTPENYWEVSRVRVVTEKMPSTPENYWEIGFPTESEQRRRGLITEVHVPKKCAKNLFRAQSD</sequence>
<name>A0A0B1TGK3_OESDE</name>
<reference evidence="1 2" key="1">
    <citation type="submission" date="2014-03" db="EMBL/GenBank/DDBJ databases">
        <title>Draft genome of the hookworm Oesophagostomum dentatum.</title>
        <authorList>
            <person name="Mitreva M."/>
        </authorList>
    </citation>
    <scope>NUCLEOTIDE SEQUENCE [LARGE SCALE GENOMIC DNA]</scope>
    <source>
        <strain evidence="1 2">OD-Hann</strain>
    </source>
</reference>
<gene>
    <name evidence="1" type="ORF">OESDEN_05094</name>
</gene>
<proteinExistence type="predicted"/>
<keyword evidence="2" id="KW-1185">Reference proteome</keyword>
<dbReference type="Proteomes" id="UP000053660">
    <property type="component" value="Unassembled WGS sequence"/>
</dbReference>
<evidence type="ECO:0000313" key="1">
    <source>
        <dbReference type="EMBL" id="KHJ94967.1"/>
    </source>
</evidence>
<protein>
    <submittedName>
        <fullName evidence="1">Uncharacterized protein</fullName>
    </submittedName>
</protein>
<dbReference type="OrthoDB" id="5801062at2759"/>
<evidence type="ECO:0000313" key="2">
    <source>
        <dbReference type="Proteomes" id="UP000053660"/>
    </source>
</evidence>
<dbReference type="AlphaFoldDB" id="A0A0B1TGK3"/>
<organism evidence="1 2">
    <name type="scientific">Oesophagostomum dentatum</name>
    <name type="common">Nodular worm</name>
    <dbReference type="NCBI Taxonomy" id="61180"/>
    <lineage>
        <taxon>Eukaryota</taxon>
        <taxon>Metazoa</taxon>
        <taxon>Ecdysozoa</taxon>
        <taxon>Nematoda</taxon>
        <taxon>Chromadorea</taxon>
        <taxon>Rhabditida</taxon>
        <taxon>Rhabditina</taxon>
        <taxon>Rhabditomorpha</taxon>
        <taxon>Strongyloidea</taxon>
        <taxon>Strongylidae</taxon>
        <taxon>Oesophagostomum</taxon>
    </lineage>
</organism>
<dbReference type="EMBL" id="KN550128">
    <property type="protein sequence ID" value="KHJ94967.1"/>
    <property type="molecule type" value="Genomic_DNA"/>
</dbReference>